<accession>A0ABD3WI36</accession>
<evidence type="ECO:0000256" key="1">
    <source>
        <dbReference type="ARBA" id="ARBA00022737"/>
    </source>
</evidence>
<proteinExistence type="predicted"/>
<dbReference type="PANTHER" id="PTHR22872">
    <property type="entry name" value="BTK-BINDING PROTEIN-RELATED"/>
    <property type="match status" value="1"/>
</dbReference>
<evidence type="ECO:0000313" key="3">
    <source>
        <dbReference type="EMBL" id="KAL3873624.1"/>
    </source>
</evidence>
<evidence type="ECO:0000256" key="2">
    <source>
        <dbReference type="PROSITE-ProRule" id="PRU00235"/>
    </source>
</evidence>
<organism evidence="3 4">
    <name type="scientific">Sinanodonta woodiana</name>
    <name type="common">Chinese pond mussel</name>
    <name type="synonym">Anodonta woodiana</name>
    <dbReference type="NCBI Taxonomy" id="1069815"/>
    <lineage>
        <taxon>Eukaryota</taxon>
        <taxon>Metazoa</taxon>
        <taxon>Spiralia</taxon>
        <taxon>Lophotrochozoa</taxon>
        <taxon>Mollusca</taxon>
        <taxon>Bivalvia</taxon>
        <taxon>Autobranchia</taxon>
        <taxon>Heteroconchia</taxon>
        <taxon>Palaeoheterodonta</taxon>
        <taxon>Unionida</taxon>
        <taxon>Unionoidea</taxon>
        <taxon>Unionidae</taxon>
        <taxon>Unioninae</taxon>
        <taxon>Sinanodonta</taxon>
    </lineage>
</organism>
<dbReference type="Pfam" id="PF00415">
    <property type="entry name" value="RCC1"/>
    <property type="match status" value="4"/>
</dbReference>
<feature type="repeat" description="RCC1" evidence="2">
    <location>
        <begin position="149"/>
        <end position="202"/>
    </location>
</feature>
<dbReference type="SUPFAM" id="SSF50985">
    <property type="entry name" value="RCC1/BLIP-II"/>
    <property type="match status" value="1"/>
</dbReference>
<name>A0ABD3WI36_SINWO</name>
<evidence type="ECO:0000313" key="4">
    <source>
        <dbReference type="Proteomes" id="UP001634394"/>
    </source>
</evidence>
<feature type="repeat" description="RCC1" evidence="2">
    <location>
        <begin position="40"/>
        <end position="91"/>
    </location>
</feature>
<dbReference type="PROSITE" id="PS50012">
    <property type="entry name" value="RCC1_3"/>
    <property type="match status" value="4"/>
</dbReference>
<comment type="caution">
    <text evidence="3">The sequence shown here is derived from an EMBL/GenBank/DDBJ whole genome shotgun (WGS) entry which is preliminary data.</text>
</comment>
<gene>
    <name evidence="3" type="ORF">ACJMK2_036719</name>
</gene>
<protein>
    <submittedName>
        <fullName evidence="3">Uncharacterized protein</fullName>
    </submittedName>
</protein>
<dbReference type="InterPro" id="IPR000408">
    <property type="entry name" value="Reg_chr_condens"/>
</dbReference>
<dbReference type="EMBL" id="JBJQND010000006">
    <property type="protein sequence ID" value="KAL3873624.1"/>
    <property type="molecule type" value="Genomic_DNA"/>
</dbReference>
<dbReference type="Gene3D" id="2.130.10.30">
    <property type="entry name" value="Regulator of chromosome condensation 1/beta-lactamase-inhibitor protein II"/>
    <property type="match status" value="2"/>
</dbReference>
<sequence>MGYAPCPDISSPKLLTGSFSGKVAGVACGNNFTLMWTVDGKAFSWGSGRYGVLGLGNVDDCSQPTEITGLKGEVIVHIDAGFAHNAAVTSDGVVYMFGRNDEGALGLGGSNTHKEVTNPQRIPDIPPMTKVSCSVGEHHGHTLFLARDGTVFSCGDGYKGKLGLGNQQSLQRPVQIPKENFSGEFIIAISSGGIHSAAVSREGHLFTWGCGSDGRLGHPEGKGHRYLFRSDVPKIVQGLANVIDVSCSYYHTVSLLKCK</sequence>
<dbReference type="PANTHER" id="PTHR22872:SF2">
    <property type="entry name" value="INHIBITOR OF BRUTON TYROSINE KINASE"/>
    <property type="match status" value="1"/>
</dbReference>
<feature type="repeat" description="RCC1" evidence="2">
    <location>
        <begin position="203"/>
        <end position="258"/>
    </location>
</feature>
<dbReference type="InterPro" id="IPR009091">
    <property type="entry name" value="RCC1/BLIP-II"/>
</dbReference>
<dbReference type="PRINTS" id="PR00633">
    <property type="entry name" value="RCCNDNSATION"/>
</dbReference>
<keyword evidence="4" id="KW-1185">Reference proteome</keyword>
<reference evidence="3 4" key="1">
    <citation type="submission" date="2024-11" db="EMBL/GenBank/DDBJ databases">
        <title>Chromosome-level genome assembly of the freshwater bivalve Anodonta woodiana.</title>
        <authorList>
            <person name="Chen X."/>
        </authorList>
    </citation>
    <scope>NUCLEOTIDE SEQUENCE [LARGE SCALE GENOMIC DNA]</scope>
    <source>
        <strain evidence="3">MN2024</strain>
        <tissue evidence="3">Gills</tissue>
    </source>
</reference>
<dbReference type="PROSITE" id="PS00626">
    <property type="entry name" value="RCC1_2"/>
    <property type="match status" value="1"/>
</dbReference>
<keyword evidence="1" id="KW-0677">Repeat</keyword>
<dbReference type="InterPro" id="IPR051625">
    <property type="entry name" value="Signaling_Regulatory_Domain"/>
</dbReference>
<feature type="repeat" description="RCC1" evidence="2">
    <location>
        <begin position="92"/>
        <end position="146"/>
    </location>
</feature>
<dbReference type="AlphaFoldDB" id="A0ABD3WI36"/>
<dbReference type="Proteomes" id="UP001634394">
    <property type="component" value="Unassembled WGS sequence"/>
</dbReference>